<feature type="region of interest" description="Disordered" evidence="2">
    <location>
        <begin position="667"/>
        <end position="827"/>
    </location>
</feature>
<dbReference type="InterPro" id="IPR024771">
    <property type="entry name" value="SUZ"/>
</dbReference>
<dbReference type="PROSITE" id="PS51061">
    <property type="entry name" value="R3H"/>
    <property type="match status" value="1"/>
</dbReference>
<keyword evidence="6" id="KW-1185">Reference proteome</keyword>
<evidence type="ECO:0000256" key="2">
    <source>
        <dbReference type="SAM" id="MobiDB-lite"/>
    </source>
</evidence>
<evidence type="ECO:0000259" key="3">
    <source>
        <dbReference type="PROSITE" id="PS51061"/>
    </source>
</evidence>
<feature type="compositionally biased region" description="Polar residues" evidence="2">
    <location>
        <begin position="748"/>
        <end position="766"/>
    </location>
</feature>
<feature type="region of interest" description="Disordered" evidence="2">
    <location>
        <begin position="573"/>
        <end position="650"/>
    </location>
</feature>
<accession>A0AAW2EYV8</accession>
<evidence type="ECO:0000259" key="4">
    <source>
        <dbReference type="PROSITE" id="PS51673"/>
    </source>
</evidence>
<reference evidence="5 6" key="1">
    <citation type="submission" date="2023-03" db="EMBL/GenBank/DDBJ databases">
        <title>High recombination rates correlate with genetic variation in Cardiocondyla obscurior ants.</title>
        <authorList>
            <person name="Errbii M."/>
        </authorList>
    </citation>
    <scope>NUCLEOTIDE SEQUENCE [LARGE SCALE GENOMIC DNA]</scope>
    <source>
        <strain evidence="5">Alpha-2009</strain>
        <tissue evidence="5">Whole body</tissue>
    </source>
</reference>
<feature type="compositionally biased region" description="Polar residues" evidence="2">
    <location>
        <begin position="316"/>
        <end position="325"/>
    </location>
</feature>
<dbReference type="InterPro" id="IPR051937">
    <property type="entry name" value="R3H_domain_containing"/>
</dbReference>
<feature type="compositionally biased region" description="Low complexity" evidence="2">
    <location>
        <begin position="596"/>
        <end position="617"/>
    </location>
</feature>
<feature type="region of interest" description="Disordered" evidence="2">
    <location>
        <begin position="170"/>
        <end position="212"/>
    </location>
</feature>
<feature type="compositionally biased region" description="Polar residues" evidence="2">
    <location>
        <begin position="630"/>
        <end position="642"/>
    </location>
</feature>
<dbReference type="Gene3D" id="3.30.1370.50">
    <property type="entry name" value="R3H-like domain"/>
    <property type="match status" value="1"/>
</dbReference>
<dbReference type="Pfam" id="PF01424">
    <property type="entry name" value="R3H"/>
    <property type="match status" value="1"/>
</dbReference>
<keyword evidence="1" id="KW-0597">Phosphoprotein</keyword>
<feature type="compositionally biased region" description="Polar residues" evidence="2">
    <location>
        <begin position="1156"/>
        <end position="1170"/>
    </location>
</feature>
<name>A0AAW2EYV8_9HYME</name>
<feature type="region of interest" description="Disordered" evidence="2">
    <location>
        <begin position="1213"/>
        <end position="1293"/>
    </location>
</feature>
<dbReference type="SUPFAM" id="SSF82708">
    <property type="entry name" value="R3H domain"/>
    <property type="match status" value="1"/>
</dbReference>
<dbReference type="EMBL" id="JADYXP020000017">
    <property type="protein sequence ID" value="KAL0107092.1"/>
    <property type="molecule type" value="Genomic_DNA"/>
</dbReference>
<feature type="compositionally biased region" description="Polar residues" evidence="2">
    <location>
        <begin position="667"/>
        <end position="682"/>
    </location>
</feature>
<dbReference type="Pfam" id="PF12752">
    <property type="entry name" value="SUZ"/>
    <property type="match status" value="1"/>
</dbReference>
<evidence type="ECO:0000256" key="1">
    <source>
        <dbReference type="ARBA" id="ARBA00022553"/>
    </source>
</evidence>
<dbReference type="PANTHER" id="PTHR15672">
    <property type="entry name" value="CAMP-REGULATED PHOSPHOPROTEIN 21 RELATED R3H DOMAIN CONTAINING PROTEIN"/>
    <property type="match status" value="1"/>
</dbReference>
<feature type="domain" description="SUZ" evidence="4">
    <location>
        <begin position="426"/>
        <end position="500"/>
    </location>
</feature>
<feature type="region of interest" description="Disordered" evidence="2">
    <location>
        <begin position="1154"/>
        <end position="1192"/>
    </location>
</feature>
<organism evidence="5 6">
    <name type="scientific">Cardiocondyla obscurior</name>
    <dbReference type="NCBI Taxonomy" id="286306"/>
    <lineage>
        <taxon>Eukaryota</taxon>
        <taxon>Metazoa</taxon>
        <taxon>Ecdysozoa</taxon>
        <taxon>Arthropoda</taxon>
        <taxon>Hexapoda</taxon>
        <taxon>Insecta</taxon>
        <taxon>Pterygota</taxon>
        <taxon>Neoptera</taxon>
        <taxon>Endopterygota</taxon>
        <taxon>Hymenoptera</taxon>
        <taxon>Apocrita</taxon>
        <taxon>Aculeata</taxon>
        <taxon>Formicoidea</taxon>
        <taxon>Formicidae</taxon>
        <taxon>Myrmicinae</taxon>
        <taxon>Cardiocondyla</taxon>
    </lineage>
</organism>
<feature type="compositionally biased region" description="Polar residues" evidence="2">
    <location>
        <begin position="1241"/>
        <end position="1256"/>
    </location>
</feature>
<feature type="compositionally biased region" description="Pro residues" evidence="2">
    <location>
        <begin position="774"/>
        <end position="786"/>
    </location>
</feature>
<feature type="region of interest" description="Disordered" evidence="2">
    <location>
        <begin position="305"/>
        <end position="335"/>
    </location>
</feature>
<dbReference type="Proteomes" id="UP001430953">
    <property type="component" value="Unassembled WGS sequence"/>
</dbReference>
<feature type="compositionally biased region" description="Polar residues" evidence="2">
    <location>
        <begin position="248"/>
        <end position="274"/>
    </location>
</feature>
<evidence type="ECO:0008006" key="7">
    <source>
        <dbReference type="Google" id="ProtNLM"/>
    </source>
</evidence>
<feature type="compositionally biased region" description="Polar residues" evidence="2">
    <location>
        <begin position="880"/>
        <end position="889"/>
    </location>
</feature>
<feature type="region of interest" description="Disordered" evidence="2">
    <location>
        <begin position="860"/>
        <end position="892"/>
    </location>
</feature>
<dbReference type="PANTHER" id="PTHR15672:SF8">
    <property type="entry name" value="PROTEIN ENCORE"/>
    <property type="match status" value="1"/>
</dbReference>
<dbReference type="CDD" id="cd02642">
    <property type="entry name" value="R3H_encore_like"/>
    <property type="match status" value="1"/>
</dbReference>
<dbReference type="InterPro" id="IPR013087">
    <property type="entry name" value="Znf_C2H2_type"/>
</dbReference>
<dbReference type="GO" id="GO:0003676">
    <property type="term" value="F:nucleic acid binding"/>
    <property type="evidence" value="ECO:0007669"/>
    <property type="project" value="UniProtKB-UniRule"/>
</dbReference>
<dbReference type="InterPro" id="IPR036867">
    <property type="entry name" value="R3H_dom_sf"/>
</dbReference>
<feature type="domain" description="R3H" evidence="3">
    <location>
        <begin position="362"/>
        <end position="425"/>
    </location>
</feature>
<feature type="compositionally biased region" description="Polar residues" evidence="2">
    <location>
        <begin position="1282"/>
        <end position="1293"/>
    </location>
</feature>
<evidence type="ECO:0000313" key="5">
    <source>
        <dbReference type="EMBL" id="KAL0107092.1"/>
    </source>
</evidence>
<feature type="compositionally biased region" description="Low complexity" evidence="2">
    <location>
        <begin position="800"/>
        <end position="825"/>
    </location>
</feature>
<feature type="compositionally biased region" description="Basic residues" evidence="2">
    <location>
        <begin position="97"/>
        <end position="109"/>
    </location>
</feature>
<feature type="region of interest" description="Disordered" evidence="2">
    <location>
        <begin position="239"/>
        <end position="282"/>
    </location>
</feature>
<feature type="compositionally biased region" description="Pro residues" evidence="2">
    <location>
        <begin position="944"/>
        <end position="957"/>
    </location>
</feature>
<proteinExistence type="predicted"/>
<dbReference type="InterPro" id="IPR001374">
    <property type="entry name" value="R3H_dom"/>
</dbReference>
<comment type="caution">
    <text evidence="5">The sequence shown here is derived from an EMBL/GenBank/DDBJ whole genome shotgun (WGS) entry which is preliminary data.</text>
</comment>
<protein>
    <recommendedName>
        <fullName evidence="7">R3H domain-containing protein 1</fullName>
    </recommendedName>
</protein>
<feature type="region of interest" description="Disordered" evidence="2">
    <location>
        <begin position="17"/>
        <end position="139"/>
    </location>
</feature>
<dbReference type="PROSITE" id="PS00028">
    <property type="entry name" value="ZINC_FINGER_C2H2_1"/>
    <property type="match status" value="1"/>
</dbReference>
<gene>
    <name evidence="5" type="ORF">PUN28_015556</name>
</gene>
<evidence type="ECO:0000313" key="6">
    <source>
        <dbReference type="Proteomes" id="UP001430953"/>
    </source>
</evidence>
<sequence>MPQIDTFCLPSIVVYKGSRSQDRPESPTVVVQGGMPSLPSSRQGLAISGSGGSSQDVSESDMLDGNATNVGTTPNSLHRPTSLCPPSDKSDTESKNFRNRTNTKLKLLVRSHAMRESTSPPREPHGNGPPSPHSPQAADGEKKIVCSLSPNSTNAKLNNNESMFNSNLCTAQSPKQMRNTATSPTCRTPSRNGQSSPSQVHSPKSITSPINSNKLENHRSKFANANIVQKCNNCVKNNQNERPGLLQTPVSPTRSGQALQHSPKSTNLAPCGQNNHHKSEQRRPNTLNICNNQCSAQCGNTLSVSRPGSRHKLRHQNSSQGSYDSASPCLSRDSSTELYTDSTGIDLEQFIAETINRNQKDRTVLLKIEKDLIEFARDRQKVSHKFPSMSSYNRMLVHRVAAYFGMEHNVDQSGLSVIVTRTKNMRIPDTRFREHIRDGLILSEEPRRSILKRDSSSFEDSFNFKSPDRLSGDCCRRSKSFEEREEEYERARRRIFKDSSGESSEVTSWPWSSTESSDASARFRLLHPDHLVRQNRLMKGESFDGRDSFRGGVLRPSVSKSYSFGGYTKGMLSRGDSVTSTHSAGARLMKQDSGASMCSRLSPSRSSSGYKSQSQRSDATISPSPSPSPVTCSHTQVSSQDLVSPESGGGQTVMWAVTSLSSVPPGSIIINPQTNQPYTNPDGTIYRYDPDNPPKFFAMENENNVAPPANKQQQQQQQHHHQHHTELPSESPRTTNGNYRNDGRKQRSPQSRMNLTGTISGAQVTNTATSPSLPFTPPPPPPPVPPSSTLQNPPIPQHQPQPQLQPQLQPQSQQQQQTQPQLQQQSLVKTSTTLPMFSHTNQTAQQPYATYVPTSEPYNQGVYPPPMGQPAVMMAPHPTHQGQPSVQNSGGQGDVVFNQNHVYTNYAVPMHQGPIAQSGDMAELSGYFLGMNIYDQRGSGDNHPTPPHSTYPPPPPSANQSVQNVQSIQPNYWQPPPNQIQPQQTMYYVPPPGTAISVGQNPGDRQQQRFSTNYSFNAQTMTPPSQANSNYVSSYPVPYNSVPAVTSTPGDYTYQPPVQMVPTYYPPGQPPIQPPPVVYRVPTPPNTPTSSQIPGMPLMYVNSSSYAASTMVTGGTFGHQVTHNGTSPAPPSAYMTPTLVPNLVFRQNVPVVPNVRATTPGNSQRTSRSPTPAHELFGGGSGDRNAQSQPRYPLPMYQGVHIVQGDMRLMHPGVPSNPRLQYAPISSPPVVQGCPRPYRPPSSNASGAGTPTSFDSRNQKIRKQRSKVTSLPPSGARPNFYQAPSMSSLSSNVPKDIREGTEFKYKILHRTQCFFIRLEASSRALIHLYWYLSFFRFCTITCWKAIPTSIYF</sequence>
<dbReference type="PROSITE" id="PS51673">
    <property type="entry name" value="SUZ"/>
    <property type="match status" value="1"/>
</dbReference>
<feature type="compositionally biased region" description="Polar residues" evidence="2">
    <location>
        <begin position="66"/>
        <end position="79"/>
    </location>
</feature>
<dbReference type="SMART" id="SM00393">
    <property type="entry name" value="R3H"/>
    <property type="match status" value="1"/>
</dbReference>
<feature type="region of interest" description="Disordered" evidence="2">
    <location>
        <begin position="935"/>
        <end position="964"/>
    </location>
</feature>